<keyword evidence="2" id="KW-1185">Reference proteome</keyword>
<organism evidence="1 2">
    <name type="scientific">Guyanagaster necrorhizus</name>
    <dbReference type="NCBI Taxonomy" id="856835"/>
    <lineage>
        <taxon>Eukaryota</taxon>
        <taxon>Fungi</taxon>
        <taxon>Dikarya</taxon>
        <taxon>Basidiomycota</taxon>
        <taxon>Agaricomycotina</taxon>
        <taxon>Agaricomycetes</taxon>
        <taxon>Agaricomycetidae</taxon>
        <taxon>Agaricales</taxon>
        <taxon>Marasmiineae</taxon>
        <taxon>Physalacriaceae</taxon>
        <taxon>Guyanagaster</taxon>
    </lineage>
</organism>
<dbReference type="AlphaFoldDB" id="A0A9P7VY82"/>
<dbReference type="GeneID" id="66101299"/>
<dbReference type="RefSeq" id="XP_043042293.1">
    <property type="nucleotide sequence ID" value="XM_043179005.1"/>
</dbReference>
<sequence length="257" mass="27745">MNGGCRSYKLPALAATAGGGACLTLPLPLNGESDISGSSQGGLTFVANGFSSTFTFKSGPSARIACRKGPIPRGGGIEGRLVLWRNGGIAGAGAPITVSPSSSNTMGDVRVPAPCMRSGREDEEVVATGASRDFRMDRLFKDVPPAPEDLFDTPVEKPTRQARQQAYSAKVDEAMKDVLEEYSKWWADNEEALEKNDRGTPRTRQIHTSASASIGVNLNLEKMGYTVCNYEYRRRLSRWITPDPVSSNQYCTERTAS</sequence>
<dbReference type="EMBL" id="MU250529">
    <property type="protein sequence ID" value="KAG7448793.1"/>
    <property type="molecule type" value="Genomic_DNA"/>
</dbReference>
<protein>
    <submittedName>
        <fullName evidence="1">Uncharacterized protein</fullName>
    </submittedName>
</protein>
<evidence type="ECO:0000313" key="2">
    <source>
        <dbReference type="Proteomes" id="UP000812287"/>
    </source>
</evidence>
<comment type="caution">
    <text evidence="1">The sequence shown here is derived from an EMBL/GenBank/DDBJ whole genome shotgun (WGS) entry which is preliminary data.</text>
</comment>
<dbReference type="PROSITE" id="PS51257">
    <property type="entry name" value="PROKAR_LIPOPROTEIN"/>
    <property type="match status" value="1"/>
</dbReference>
<proteinExistence type="predicted"/>
<accession>A0A9P7VY82</accession>
<reference evidence="1" key="1">
    <citation type="submission" date="2020-11" db="EMBL/GenBank/DDBJ databases">
        <title>Adaptations for nitrogen fixation in a non-lichenized fungal sporocarp promotes dispersal by wood-feeding termites.</title>
        <authorList>
            <consortium name="DOE Joint Genome Institute"/>
            <person name="Koch R.A."/>
            <person name="Yoon G."/>
            <person name="Arayal U."/>
            <person name="Lail K."/>
            <person name="Amirebrahimi M."/>
            <person name="Labutti K."/>
            <person name="Lipzen A."/>
            <person name="Riley R."/>
            <person name="Barry K."/>
            <person name="Henrissat B."/>
            <person name="Grigoriev I.V."/>
            <person name="Herr J.R."/>
            <person name="Aime M.C."/>
        </authorList>
    </citation>
    <scope>NUCLEOTIDE SEQUENCE</scope>
    <source>
        <strain evidence="1">MCA 3950</strain>
    </source>
</reference>
<dbReference type="Proteomes" id="UP000812287">
    <property type="component" value="Unassembled WGS sequence"/>
</dbReference>
<name>A0A9P7VY82_9AGAR</name>
<gene>
    <name evidence="1" type="ORF">BT62DRAFT_1074330</name>
</gene>
<evidence type="ECO:0000313" key="1">
    <source>
        <dbReference type="EMBL" id="KAG7448793.1"/>
    </source>
</evidence>
<dbReference type="OrthoDB" id="2926209at2759"/>